<name>A0ABV1IKE4_9FIRM</name>
<evidence type="ECO:0000313" key="1">
    <source>
        <dbReference type="EMBL" id="MEQ2687312.1"/>
    </source>
</evidence>
<comment type="caution">
    <text evidence="1">The sequence shown here is derived from an EMBL/GenBank/DDBJ whole genome shotgun (WGS) entry which is preliminary data.</text>
</comment>
<protein>
    <submittedName>
        <fullName evidence="1">Uncharacterized protein</fullName>
    </submittedName>
</protein>
<keyword evidence="2" id="KW-1185">Reference proteome</keyword>
<reference evidence="1 2" key="1">
    <citation type="submission" date="2024-04" db="EMBL/GenBank/DDBJ databases">
        <title>Human intestinal bacterial collection.</title>
        <authorList>
            <person name="Pauvert C."/>
            <person name="Hitch T.C.A."/>
            <person name="Clavel T."/>
        </authorList>
    </citation>
    <scope>NUCLEOTIDE SEQUENCE [LARGE SCALE GENOMIC DNA]</scope>
    <source>
        <strain evidence="1 2">CLA-AA-H236</strain>
    </source>
</reference>
<proteinExistence type="predicted"/>
<dbReference type="Proteomes" id="UP001439984">
    <property type="component" value="Unassembled WGS sequence"/>
</dbReference>
<dbReference type="EMBL" id="JBBNIB010000092">
    <property type="protein sequence ID" value="MEQ2687312.1"/>
    <property type="molecule type" value="Genomic_DNA"/>
</dbReference>
<accession>A0ABV1IKE4</accession>
<dbReference type="RefSeq" id="WP_128118346.1">
    <property type="nucleotide sequence ID" value="NZ_JBBNIB010000092.1"/>
</dbReference>
<organism evidence="1 2">
    <name type="scientific">Faecalibacterium longum</name>
    <dbReference type="NCBI Taxonomy" id="1851428"/>
    <lineage>
        <taxon>Bacteria</taxon>
        <taxon>Bacillati</taxon>
        <taxon>Bacillota</taxon>
        <taxon>Clostridia</taxon>
        <taxon>Eubacteriales</taxon>
        <taxon>Oscillospiraceae</taxon>
        <taxon>Faecalibacterium</taxon>
    </lineage>
</organism>
<evidence type="ECO:0000313" key="2">
    <source>
        <dbReference type="Proteomes" id="UP001439984"/>
    </source>
</evidence>
<sequence>MNYTMEKNFNTSGRTVRLPYMDVAKGMGILCVIIGHMGNETMECFSVAGEKIPDDFVLAFNRAKYDALGKDTLAI</sequence>
<gene>
    <name evidence="1" type="ORF">AAAU72_03820</name>
</gene>